<dbReference type="Proteomes" id="UP001642260">
    <property type="component" value="Unassembled WGS sequence"/>
</dbReference>
<dbReference type="AlphaFoldDB" id="A0ABC8KBE9"/>
<dbReference type="GO" id="GO:0000932">
    <property type="term" value="C:P-body"/>
    <property type="evidence" value="ECO:0007669"/>
    <property type="project" value="UniProtKB-SubCell"/>
</dbReference>
<evidence type="ECO:0000256" key="3">
    <source>
        <dbReference type="SAM" id="MobiDB-lite"/>
    </source>
</evidence>
<feature type="region of interest" description="Disordered" evidence="3">
    <location>
        <begin position="477"/>
        <end position="503"/>
    </location>
</feature>
<dbReference type="PANTHER" id="PTHR21551">
    <property type="entry name" value="TOPOISOMERASE II-ASSOCIATED PROTEIN PAT1"/>
    <property type="match status" value="1"/>
</dbReference>
<dbReference type="PANTHER" id="PTHR21551:SF0">
    <property type="entry name" value="PROTEIN ASSOCIATED WITH TOPO II RELATED-1, ISOFORM A"/>
    <property type="match status" value="1"/>
</dbReference>
<feature type="region of interest" description="Disordered" evidence="3">
    <location>
        <begin position="199"/>
        <end position="263"/>
    </location>
</feature>
<dbReference type="InterPro" id="IPR039900">
    <property type="entry name" value="Pat1-like"/>
</dbReference>
<accession>A0ABC8KBE9</accession>
<evidence type="ECO:0000256" key="1">
    <source>
        <dbReference type="ARBA" id="ARBA00004201"/>
    </source>
</evidence>
<keyword evidence="2" id="KW-0963">Cytoplasm</keyword>
<keyword evidence="5" id="KW-1185">Reference proteome</keyword>
<evidence type="ECO:0008006" key="6">
    <source>
        <dbReference type="Google" id="ProtNLM"/>
    </source>
</evidence>
<protein>
    <recommendedName>
        <fullName evidence="6">mRNA decay factor PAT1 domain-containing protein</fullName>
    </recommendedName>
</protein>
<reference evidence="4 5" key="1">
    <citation type="submission" date="2022-03" db="EMBL/GenBank/DDBJ databases">
        <authorList>
            <person name="Macdonald S."/>
            <person name="Ahmed S."/>
            <person name="Newling K."/>
        </authorList>
    </citation>
    <scope>NUCLEOTIDE SEQUENCE [LARGE SCALE GENOMIC DNA]</scope>
</reference>
<comment type="subcellular location">
    <subcellularLocation>
        <location evidence="1">Cytoplasm</location>
        <location evidence="1">P-body</location>
    </subcellularLocation>
</comment>
<feature type="region of interest" description="Disordered" evidence="3">
    <location>
        <begin position="1"/>
        <end position="21"/>
    </location>
</feature>
<sequence length="798" mass="88810">MMDGLGMGSSMNQAPRNGDLNKLVANPTGDSVFDASQYAFFGNDVVDEVELGGLDEEDEILSFNGLADDGFSFDKEEEVGDSRPLSDVDDLAATFSKLNRDPDVYRNTGPVTDKRSSQNSLVPEWAHGEELPDWYGQQKLNLGAIKDDKAWSATPFSALDPTRTTPYHEPQRQLYQNHNQQQFPSEPIVVPNSSFVSYPPPPGSISPDQRLGHSYHSGGSQMGSPNFSQFPNLQPQLAGMHHGSPQRSGNMPQFRPALPPNNRPPGQWMNRQNVHPGDNSGIMNNAMLQQLPHHNGLMPPQMQGSQNRLQHPMQPPHGHMPGMQQPQLFSPHLSRSSSSASYDGMLGFVDPRESRPGSAQGNRQNVRFHQQGFDGGFQRRHSGWPPYRSKYMSAGELENILRTQLVATHSNDPYVDDYYHQACLAKKSAGAKLRHHFCPNHLRDLHPRARTNNEPHAFLQVDAHSLGRVPFSSIRRPRPLLEVDPPNSTKPGNPESRATDKPLDEEPMLAARVYIEDGHNILHDVDDIDRFLEFSQLPDGGNQLKQKRQALLDTLAVSLQLVDPLAKNGQSLSQDDVIFQRIISLPKGRKLLIRYLQLIFPGSDLMRIVCMAIFRHLRSLFGVLSSDPDIVKTTNKLANVVNVCIHKMDLGPISACLAAVSCSSEQPPLRPLGSPVGDGASTVLKSTLDRASELLRANNFNNAGMALWRASFNEFFNLLMRYCISKYDSIMRSLNSQLPPELASEISDAAAQAIVREMPIELLRSSFPHIDEQQKRLLMEFLKLSMLGSSQKTEPVLN</sequence>
<dbReference type="EMBL" id="CAKOAT010216265">
    <property type="protein sequence ID" value="CAH8356278.1"/>
    <property type="molecule type" value="Genomic_DNA"/>
</dbReference>
<evidence type="ECO:0000313" key="5">
    <source>
        <dbReference type="Proteomes" id="UP001642260"/>
    </source>
</evidence>
<name>A0ABC8KBE9_ERUVS</name>
<feature type="compositionally biased region" description="Polar residues" evidence="3">
    <location>
        <begin position="217"/>
        <end position="235"/>
    </location>
</feature>
<evidence type="ECO:0000256" key="2">
    <source>
        <dbReference type="ARBA" id="ARBA00022490"/>
    </source>
</evidence>
<evidence type="ECO:0000313" key="4">
    <source>
        <dbReference type="EMBL" id="CAH8356278.1"/>
    </source>
</evidence>
<organism evidence="4 5">
    <name type="scientific">Eruca vesicaria subsp. sativa</name>
    <name type="common">Garden rocket</name>
    <name type="synonym">Eruca sativa</name>
    <dbReference type="NCBI Taxonomy" id="29727"/>
    <lineage>
        <taxon>Eukaryota</taxon>
        <taxon>Viridiplantae</taxon>
        <taxon>Streptophyta</taxon>
        <taxon>Embryophyta</taxon>
        <taxon>Tracheophyta</taxon>
        <taxon>Spermatophyta</taxon>
        <taxon>Magnoliopsida</taxon>
        <taxon>eudicotyledons</taxon>
        <taxon>Gunneridae</taxon>
        <taxon>Pentapetalae</taxon>
        <taxon>rosids</taxon>
        <taxon>malvids</taxon>
        <taxon>Brassicales</taxon>
        <taxon>Brassicaceae</taxon>
        <taxon>Brassiceae</taxon>
        <taxon>Eruca</taxon>
    </lineage>
</organism>
<gene>
    <name evidence="4" type="ORF">ERUC_LOCUS22033</name>
</gene>
<comment type="caution">
    <text evidence="4">The sequence shown here is derived from an EMBL/GenBank/DDBJ whole genome shotgun (WGS) entry which is preliminary data.</text>
</comment>
<proteinExistence type="predicted"/>